<proteinExistence type="predicted"/>
<organism evidence="1 2">
    <name type="scientific">Salipaludibacillus neizhouensis</name>
    <dbReference type="NCBI Taxonomy" id="885475"/>
    <lineage>
        <taxon>Bacteria</taxon>
        <taxon>Bacillati</taxon>
        <taxon>Bacillota</taxon>
        <taxon>Bacilli</taxon>
        <taxon>Bacillales</taxon>
        <taxon>Bacillaceae</taxon>
    </lineage>
</organism>
<evidence type="ECO:0000313" key="1">
    <source>
        <dbReference type="EMBL" id="RKL66578.1"/>
    </source>
</evidence>
<reference evidence="1 2" key="1">
    <citation type="submission" date="2017-10" db="EMBL/GenBank/DDBJ databases">
        <title>Bacillus sp. nov., a halophilic bacterium isolated from a Keqin Lake.</title>
        <authorList>
            <person name="Wang H."/>
        </authorList>
    </citation>
    <scope>NUCLEOTIDE SEQUENCE [LARGE SCALE GENOMIC DNA]</scope>
    <source>
        <strain evidence="1 2">KCTC 13187</strain>
    </source>
</reference>
<dbReference type="OrthoDB" id="2183421at2"/>
<evidence type="ECO:0000313" key="2">
    <source>
        <dbReference type="Proteomes" id="UP000281498"/>
    </source>
</evidence>
<name>A0A3A9K5D6_9BACI</name>
<dbReference type="EMBL" id="PDOE01000006">
    <property type="protein sequence ID" value="RKL66578.1"/>
    <property type="molecule type" value="Genomic_DNA"/>
</dbReference>
<protein>
    <recommendedName>
        <fullName evidence="3">DUF3895 domain-containing protein</fullName>
    </recommendedName>
</protein>
<sequence length="325" mass="38086">MNEILTNELRDQYLKTLSPEQTDFIRNHVRRGKKTIFANSMAKDKGIVLPEDLNSEEIEHLLEDWVLIDYIDNGFVNPDTPCECGRPLRYQYIVKHNKSNEQRTFGINHFEEHTGLPPNIVKLIKSGFQTIEYEMDELLIKIFNNWNIEEEVPFTLDEDYIYPIDMQKHLDANVPLLDRQIKRVKQQILSLSSGPKREVTDREFEAKDTQKISPFYATETQEPDPINLFSEEEMPLPKKENDLKPYALASEYRDAVFGYLTEGVTSTRIICELLMKNYHAPSERYYSGRPKIYVSVCFYLDLLVSKEKALHIGSLNLDDRYYKLT</sequence>
<accession>A0A3A9K5D6</accession>
<gene>
    <name evidence="1" type="ORF">CR203_14925</name>
</gene>
<dbReference type="RefSeq" id="WP_110935857.1">
    <property type="nucleotide sequence ID" value="NZ_KZ614146.1"/>
</dbReference>
<keyword evidence="2" id="KW-1185">Reference proteome</keyword>
<dbReference type="Proteomes" id="UP000281498">
    <property type="component" value="Unassembled WGS sequence"/>
</dbReference>
<dbReference type="AlphaFoldDB" id="A0A3A9K5D6"/>
<comment type="caution">
    <text evidence="1">The sequence shown here is derived from an EMBL/GenBank/DDBJ whole genome shotgun (WGS) entry which is preliminary data.</text>
</comment>
<evidence type="ECO:0008006" key="3">
    <source>
        <dbReference type="Google" id="ProtNLM"/>
    </source>
</evidence>